<dbReference type="AlphaFoldDB" id="A0A1H6JT94"/>
<accession>A0A1H6JT94</accession>
<organism evidence="1 2">
    <name type="scientific">Bathymodiolus azoricus thioautotrophic gill symbiont</name>
    <dbReference type="NCBI Taxonomy" id="235205"/>
    <lineage>
        <taxon>Bacteria</taxon>
        <taxon>Pseudomonadati</taxon>
        <taxon>Pseudomonadota</taxon>
        <taxon>Gammaproteobacteria</taxon>
        <taxon>sulfur-oxidizing symbionts</taxon>
    </lineage>
</organism>
<proteinExistence type="predicted"/>
<sequence length="35" mass="3686">MSTYIPPLPVIARVGPVLSSTKLPLAIILVNKLAV</sequence>
<dbReference type="Proteomes" id="UP000198988">
    <property type="component" value="Unassembled WGS sequence"/>
</dbReference>
<dbReference type="EMBL" id="CDSC02000077">
    <property type="protein sequence ID" value="SEH65502.1"/>
    <property type="molecule type" value="Genomic_DNA"/>
</dbReference>
<gene>
    <name evidence="1" type="ORF">BAZSYMA_ACONTIG00984_4</name>
</gene>
<evidence type="ECO:0000313" key="1">
    <source>
        <dbReference type="EMBL" id="SEH65502.1"/>
    </source>
</evidence>
<protein>
    <submittedName>
        <fullName evidence="1">Uncharacterized protein</fullName>
    </submittedName>
</protein>
<name>A0A1H6JT94_9GAMM</name>
<evidence type="ECO:0000313" key="2">
    <source>
        <dbReference type="Proteomes" id="UP000198988"/>
    </source>
</evidence>
<reference evidence="2" key="1">
    <citation type="submission" date="2016-06" db="EMBL/GenBank/DDBJ databases">
        <authorList>
            <person name="Petersen J."/>
            <person name="Sayavedra L."/>
        </authorList>
    </citation>
    <scope>NUCLEOTIDE SEQUENCE [LARGE SCALE GENOMIC DNA]</scope>
    <source>
        <strain evidence="2">BazSymA</strain>
    </source>
</reference>